<evidence type="ECO:0000256" key="1">
    <source>
        <dbReference type="SAM" id="Phobius"/>
    </source>
</evidence>
<dbReference type="RefSeq" id="WP_214685719.1">
    <property type="nucleotide sequence ID" value="NZ_CP109617.1"/>
</dbReference>
<dbReference type="Proteomes" id="UP001219957">
    <property type="component" value="Chromosome"/>
</dbReference>
<keyword evidence="1" id="KW-0472">Membrane</keyword>
<sequence>MLESVLAFTAMALLIGGAAYGLFSVFRYFIKKDITPFPIILGGSIFIAGIWLIFILGILETNNQEAVTNFEEESTVAVTEDESEPEPVIEAEEPEEIEEVQEPSVEEFLQDVQPEDPISNYKDYMEFYELQINRGYTVYDLEFDEVTIENRNIIVVYDADSIIEVGVNKDLDQVKNDHVKRIQEELTTTIEGSSDMGTDAIRLEKGFAIVASTYNGSSNFAVTLQNDQGEMIDLLVNEIGNYSGKSFVWIENTGDYYLNINGNQGNWTINVMQYRPLETENLPGDIKGKGDDVVFFEIDKGSYQISFSHNGDSNFAVTVNKVDLLVNEIGSYEGSQRYSFEESSVYVFVVTADGDWSINVKE</sequence>
<accession>A0ABY8AYE8</accession>
<feature type="transmembrane region" description="Helical" evidence="1">
    <location>
        <begin position="37"/>
        <end position="59"/>
    </location>
</feature>
<evidence type="ECO:0000313" key="2">
    <source>
        <dbReference type="EMBL" id="WED54912.1"/>
    </source>
</evidence>
<keyword evidence="3" id="KW-1185">Reference proteome</keyword>
<protein>
    <submittedName>
        <fullName evidence="2">Uncharacterized protein</fullName>
    </submittedName>
</protein>
<keyword evidence="1" id="KW-1133">Transmembrane helix</keyword>
<organism evidence="2 3">
    <name type="scientific">Exiguobacterium profundum</name>
    <dbReference type="NCBI Taxonomy" id="307643"/>
    <lineage>
        <taxon>Bacteria</taxon>
        <taxon>Bacillati</taxon>
        <taxon>Bacillota</taxon>
        <taxon>Bacilli</taxon>
        <taxon>Bacillales</taxon>
        <taxon>Bacillales Family XII. Incertae Sedis</taxon>
        <taxon>Exiguobacterium</taxon>
    </lineage>
</organism>
<proteinExistence type="predicted"/>
<reference evidence="2 3" key="1">
    <citation type="submission" date="2022-10" db="EMBL/GenBank/DDBJ databases">
        <title>Complete genome sequence of Exiguobacterium profundum TSS-3 isolated from an extremely saline-alkaline spring located in Ixtapa, Chiapas-Mexico.</title>
        <authorList>
            <person name="Rincon-Rosales R."/>
            <person name="Rogel M.A."/>
            <person name="Rincon-Molina C.I."/>
            <person name="Guerrero G."/>
            <person name="Manzano-Gomez L.A."/>
            <person name="Lopez-Lopez A."/>
            <person name="Rincon Molina F.A."/>
            <person name="Martinez-Romero E."/>
        </authorList>
    </citation>
    <scope>NUCLEOTIDE SEQUENCE [LARGE SCALE GENOMIC DNA]</scope>
    <source>
        <strain evidence="2 3">TSS-3</strain>
    </source>
</reference>
<gene>
    <name evidence="2" type="ORF">OE059_12915</name>
</gene>
<name>A0ABY8AYE8_9BACL</name>
<feature type="transmembrane region" description="Helical" evidence="1">
    <location>
        <begin position="6"/>
        <end position="30"/>
    </location>
</feature>
<dbReference type="EMBL" id="CP109617">
    <property type="protein sequence ID" value="WED54912.1"/>
    <property type="molecule type" value="Genomic_DNA"/>
</dbReference>
<keyword evidence="1" id="KW-0812">Transmembrane</keyword>
<evidence type="ECO:0000313" key="3">
    <source>
        <dbReference type="Proteomes" id="UP001219957"/>
    </source>
</evidence>